<protein>
    <recommendedName>
        <fullName evidence="1">Bet v I/Major latex protein domain-containing protein</fullName>
    </recommendedName>
</protein>
<dbReference type="SUPFAM" id="SSF55961">
    <property type="entry name" value="Bet v1-like"/>
    <property type="match status" value="1"/>
</dbReference>
<dbReference type="InterPro" id="IPR023393">
    <property type="entry name" value="START-like_dom_sf"/>
</dbReference>
<name>A0A2N9FJC7_FAGSY</name>
<dbReference type="PANTHER" id="PTHR31907">
    <property type="entry name" value="MLP-LIKE PROTEIN 423"/>
    <property type="match status" value="1"/>
</dbReference>
<evidence type="ECO:0000259" key="1">
    <source>
        <dbReference type="SMART" id="SM01037"/>
    </source>
</evidence>
<dbReference type="AlphaFoldDB" id="A0A2N9FJC7"/>
<dbReference type="Pfam" id="PF00407">
    <property type="entry name" value="Bet_v_1"/>
    <property type="match status" value="1"/>
</dbReference>
<feature type="domain" description="Bet v I/Major latex protein" evidence="1">
    <location>
        <begin position="2"/>
        <end position="151"/>
    </location>
</feature>
<evidence type="ECO:0000313" key="2">
    <source>
        <dbReference type="EMBL" id="SPC90916.1"/>
    </source>
</evidence>
<accession>A0A2N9FJC7</accession>
<gene>
    <name evidence="2" type="ORF">FSB_LOCUS18798</name>
</gene>
<dbReference type="GO" id="GO:0006952">
    <property type="term" value="P:defense response"/>
    <property type="evidence" value="ECO:0007669"/>
    <property type="project" value="InterPro"/>
</dbReference>
<dbReference type="InterPro" id="IPR051761">
    <property type="entry name" value="MLP-like_ligand-binding"/>
</dbReference>
<reference evidence="2" key="1">
    <citation type="submission" date="2018-02" db="EMBL/GenBank/DDBJ databases">
        <authorList>
            <person name="Cohen D.B."/>
            <person name="Kent A.D."/>
        </authorList>
    </citation>
    <scope>NUCLEOTIDE SEQUENCE</scope>
</reference>
<dbReference type="Gene3D" id="3.30.530.20">
    <property type="match status" value="1"/>
</dbReference>
<proteinExistence type="predicted"/>
<organism evidence="2">
    <name type="scientific">Fagus sylvatica</name>
    <name type="common">Beechnut</name>
    <dbReference type="NCBI Taxonomy" id="28930"/>
    <lineage>
        <taxon>Eukaryota</taxon>
        <taxon>Viridiplantae</taxon>
        <taxon>Streptophyta</taxon>
        <taxon>Embryophyta</taxon>
        <taxon>Tracheophyta</taxon>
        <taxon>Spermatophyta</taxon>
        <taxon>Magnoliopsida</taxon>
        <taxon>eudicotyledons</taxon>
        <taxon>Gunneridae</taxon>
        <taxon>Pentapetalae</taxon>
        <taxon>rosids</taxon>
        <taxon>fabids</taxon>
        <taxon>Fagales</taxon>
        <taxon>Fagaceae</taxon>
        <taxon>Fagus</taxon>
    </lineage>
</organism>
<dbReference type="EMBL" id="OIVN01001189">
    <property type="protein sequence ID" value="SPC90916.1"/>
    <property type="molecule type" value="Genomic_DNA"/>
</dbReference>
<sequence length="151" mass="16963">MSLFGKVETDVEIKASAEKFHEVFSCRPHHISNVCPAKVQGVALHEGEWGNEGAVVCWDYVHDGKTSVAKEILEAIDMENKSVTYKVIEGDLLEHYKTLKLTIEVSPKDEGSLVHWIIQYEKLNEEIVDPHTLLQLAVDVTKDIDAHLTQA</sequence>
<dbReference type="CDD" id="cd07816">
    <property type="entry name" value="Bet_v1-like"/>
    <property type="match status" value="1"/>
</dbReference>
<dbReference type="SMART" id="SM01037">
    <property type="entry name" value="Bet_v_1"/>
    <property type="match status" value="1"/>
</dbReference>
<dbReference type="InterPro" id="IPR000916">
    <property type="entry name" value="Bet_v_I/MLP"/>
</dbReference>